<dbReference type="Proteomes" id="UP000253410">
    <property type="component" value="Unassembled WGS sequence"/>
</dbReference>
<dbReference type="InterPro" id="IPR032164">
    <property type="entry name" value="DUF5000"/>
</dbReference>
<protein>
    <recommendedName>
        <fullName evidence="6">F5/8 type C domain-containing protein</fullName>
    </recommendedName>
</protein>
<gene>
    <name evidence="4" type="ORF">DF182_18470</name>
</gene>
<evidence type="ECO:0008006" key="6">
    <source>
        <dbReference type="Google" id="ProtNLM"/>
    </source>
</evidence>
<comment type="caution">
    <text evidence="4">The sequence shown here is derived from an EMBL/GenBank/DDBJ whole genome shotgun (WGS) entry which is preliminary data.</text>
</comment>
<feature type="domain" description="DUF5000" evidence="2">
    <location>
        <begin position="267"/>
        <end position="406"/>
    </location>
</feature>
<evidence type="ECO:0000313" key="5">
    <source>
        <dbReference type="Proteomes" id="UP000253410"/>
    </source>
</evidence>
<dbReference type="Pfam" id="PF16391">
    <property type="entry name" value="DUF5000"/>
    <property type="match status" value="1"/>
</dbReference>
<dbReference type="EMBL" id="QFFJ01000002">
    <property type="protein sequence ID" value="RBL90876.1"/>
    <property type="molecule type" value="Genomic_DNA"/>
</dbReference>
<dbReference type="AlphaFoldDB" id="A0A365XWZ5"/>
<keyword evidence="5" id="KW-1185">Reference proteome</keyword>
<feature type="domain" description="DUF5126" evidence="3">
    <location>
        <begin position="124"/>
        <end position="225"/>
    </location>
</feature>
<dbReference type="PROSITE" id="PS51257">
    <property type="entry name" value="PROKAR_LIPOPROTEIN"/>
    <property type="match status" value="1"/>
</dbReference>
<evidence type="ECO:0000259" key="3">
    <source>
        <dbReference type="Pfam" id="PF17166"/>
    </source>
</evidence>
<dbReference type="Pfam" id="PF17166">
    <property type="entry name" value="DUF5126"/>
    <property type="match status" value="1"/>
</dbReference>
<reference evidence="4 5" key="1">
    <citation type="submission" date="2018-05" db="EMBL/GenBank/DDBJ databases">
        <title>Chitinophaga sp. K3CV102501T nov., isolated from isolated from a monsoon evergreen broad-leaved forest soil.</title>
        <authorList>
            <person name="Lv Y."/>
        </authorList>
    </citation>
    <scope>NUCLEOTIDE SEQUENCE [LARGE SCALE GENOMIC DNA]</scope>
    <source>
        <strain evidence="4 5">GDMCC 1.1325</strain>
    </source>
</reference>
<evidence type="ECO:0000259" key="2">
    <source>
        <dbReference type="Pfam" id="PF16391"/>
    </source>
</evidence>
<dbReference type="OrthoDB" id="621114at2"/>
<feature type="domain" description="DUF4959" evidence="1">
    <location>
        <begin position="20"/>
        <end position="122"/>
    </location>
</feature>
<dbReference type="InterPro" id="IPR032527">
    <property type="entry name" value="DUF4959"/>
</dbReference>
<organism evidence="4 5">
    <name type="scientific">Chitinophaga flava</name>
    <dbReference type="NCBI Taxonomy" id="2259036"/>
    <lineage>
        <taxon>Bacteria</taxon>
        <taxon>Pseudomonadati</taxon>
        <taxon>Bacteroidota</taxon>
        <taxon>Chitinophagia</taxon>
        <taxon>Chitinophagales</taxon>
        <taxon>Chitinophagaceae</taxon>
        <taxon>Chitinophaga</taxon>
    </lineage>
</organism>
<dbReference type="InterPro" id="IPR033431">
    <property type="entry name" value="DUF5126"/>
</dbReference>
<dbReference type="Pfam" id="PF16323">
    <property type="entry name" value="DUF4959"/>
    <property type="match status" value="1"/>
</dbReference>
<dbReference type="RefSeq" id="WP_113619628.1">
    <property type="nucleotide sequence ID" value="NZ_QFFJ01000002.1"/>
</dbReference>
<dbReference type="Gene3D" id="2.60.120.260">
    <property type="entry name" value="Galactose-binding domain-like"/>
    <property type="match status" value="1"/>
</dbReference>
<proteinExistence type="predicted"/>
<sequence length="410" mass="46041">MKHFKILSTAVCLSVAILYACKEDKMMPVSNDKTAPGPVSNASVVPQAGAAEISYSLPDDQNLSYVRAEFEINGEKKEAKSSYFKRSIRVEGFGDTAFHTVKLFAVSRGEVSSIPVEVKVKPLPPAIWQVFKSLAVTEAFGGLQVKFSNLDRGKIVIGTVLYDPKAKEWRNINNFYYGLDSGRFTVRGLQPVKQQFGLYVKDRWDNKSDTLKFELTPIYEEQLDRNKFVSAMKKKYPIPQVAPLPKTPGVQIVEPGNLSSWPIENMWNGVIGNEGFHTTENKDVPIWIPIDLGVKAVISRYKIWQRQAGYIYNHGNPHEWELWGTNNPMDVNSWVKLDHQIMEKPSGLPLGQNSNEDIDAAAAGQEYELPIGTPAVRYIAWKHIDSWAAIDGIIGHLHISEIAIWGQIKQ</sequence>
<evidence type="ECO:0000313" key="4">
    <source>
        <dbReference type="EMBL" id="RBL90876.1"/>
    </source>
</evidence>
<evidence type="ECO:0000259" key="1">
    <source>
        <dbReference type="Pfam" id="PF16323"/>
    </source>
</evidence>
<accession>A0A365XWZ5</accession>
<name>A0A365XWZ5_9BACT</name>